<evidence type="ECO:0000313" key="5">
    <source>
        <dbReference type="Proteomes" id="UP000689967"/>
    </source>
</evidence>
<evidence type="ECO:0000259" key="3">
    <source>
        <dbReference type="PROSITE" id="PS50977"/>
    </source>
</evidence>
<protein>
    <submittedName>
        <fullName evidence="4">TetR family transcriptional regulator</fullName>
    </submittedName>
</protein>
<name>A0ABS6H3X4_9PROT</name>
<evidence type="ECO:0000256" key="2">
    <source>
        <dbReference type="PROSITE-ProRule" id="PRU00335"/>
    </source>
</evidence>
<feature type="domain" description="HTH tetR-type" evidence="3">
    <location>
        <begin position="19"/>
        <end position="79"/>
    </location>
</feature>
<reference evidence="4 5" key="1">
    <citation type="submission" date="2021-01" db="EMBL/GenBank/DDBJ databases">
        <title>Roseomonas sp. nov, a bacterium isolated from an oil production mixture in Yumen Oilfield.</title>
        <authorList>
            <person name="Wu D."/>
        </authorList>
    </citation>
    <scope>NUCLEOTIDE SEQUENCE [LARGE SCALE GENOMIC DNA]</scope>
    <source>
        <strain evidence="4 5">ROY-5-3</strain>
    </source>
</reference>
<comment type="caution">
    <text evidence="4">The sequence shown here is derived from an EMBL/GenBank/DDBJ whole genome shotgun (WGS) entry which is preliminary data.</text>
</comment>
<dbReference type="RefSeq" id="WP_216873644.1">
    <property type="nucleotide sequence ID" value="NZ_JAERQM010000001.1"/>
</dbReference>
<dbReference type="Pfam" id="PF17938">
    <property type="entry name" value="TetR_C_29"/>
    <property type="match status" value="1"/>
</dbReference>
<dbReference type="EMBL" id="JAERQM010000001">
    <property type="protein sequence ID" value="MBU8543378.1"/>
    <property type="molecule type" value="Genomic_DNA"/>
</dbReference>
<evidence type="ECO:0000256" key="1">
    <source>
        <dbReference type="ARBA" id="ARBA00023125"/>
    </source>
</evidence>
<feature type="DNA-binding region" description="H-T-H motif" evidence="2">
    <location>
        <begin position="42"/>
        <end position="61"/>
    </location>
</feature>
<dbReference type="InterPro" id="IPR050109">
    <property type="entry name" value="HTH-type_TetR-like_transc_reg"/>
</dbReference>
<sequence>MAASSPAIRAEDQLSARAKATRQRILDAALVEFAEKGMAGSRVDEIAARAGANKRMLYAYFGSKEELWLTVLEGAYAAKREEERELSVDSLPPLEAMARLVAFNLRYTSRHPEFVALLNQENLHRAAYLRRSDHVPALYSPMLRALTTVLERGAAAGVFRSGVDAMQLYISILALGHFYVANRHTLSTIFGAALDTEAAIAAREAHIAEVVLGYLRP</sequence>
<keyword evidence="1 2" id="KW-0238">DNA-binding</keyword>
<keyword evidence="5" id="KW-1185">Reference proteome</keyword>
<dbReference type="InterPro" id="IPR001647">
    <property type="entry name" value="HTH_TetR"/>
</dbReference>
<dbReference type="PROSITE" id="PS50977">
    <property type="entry name" value="HTH_TETR_2"/>
    <property type="match status" value="1"/>
</dbReference>
<dbReference type="PANTHER" id="PTHR30328">
    <property type="entry name" value="TRANSCRIPTIONAL REPRESSOR"/>
    <property type="match status" value="1"/>
</dbReference>
<dbReference type="Pfam" id="PF00440">
    <property type="entry name" value="TetR_N"/>
    <property type="match status" value="1"/>
</dbReference>
<gene>
    <name evidence="4" type="ORF">JJQ90_06650</name>
</gene>
<dbReference type="Proteomes" id="UP000689967">
    <property type="component" value="Unassembled WGS sequence"/>
</dbReference>
<organism evidence="4 5">
    <name type="scientific">Falsiroseomonas oleicola</name>
    <dbReference type="NCBI Taxonomy" id="2801474"/>
    <lineage>
        <taxon>Bacteria</taxon>
        <taxon>Pseudomonadati</taxon>
        <taxon>Pseudomonadota</taxon>
        <taxon>Alphaproteobacteria</taxon>
        <taxon>Acetobacterales</taxon>
        <taxon>Roseomonadaceae</taxon>
        <taxon>Falsiroseomonas</taxon>
    </lineage>
</organism>
<proteinExistence type="predicted"/>
<evidence type="ECO:0000313" key="4">
    <source>
        <dbReference type="EMBL" id="MBU8543378.1"/>
    </source>
</evidence>
<accession>A0ABS6H3X4</accession>
<dbReference type="PANTHER" id="PTHR30328:SF54">
    <property type="entry name" value="HTH-TYPE TRANSCRIPTIONAL REPRESSOR SCO4008"/>
    <property type="match status" value="1"/>
</dbReference>
<dbReference type="InterPro" id="IPR041474">
    <property type="entry name" value="NicS_C"/>
</dbReference>